<evidence type="ECO:0000313" key="6">
    <source>
        <dbReference type="EMBL" id="MBV6342359.1"/>
    </source>
</evidence>
<dbReference type="SUPFAM" id="SSF81296">
    <property type="entry name" value="E set domains"/>
    <property type="match status" value="1"/>
</dbReference>
<keyword evidence="4" id="KW-0326">Glycosidase</keyword>
<evidence type="ECO:0000256" key="4">
    <source>
        <dbReference type="ARBA" id="ARBA00023295"/>
    </source>
</evidence>
<dbReference type="SUPFAM" id="SSF51011">
    <property type="entry name" value="Glycosyl hydrolase domain"/>
    <property type="match status" value="1"/>
</dbReference>
<dbReference type="Gene3D" id="2.60.40.10">
    <property type="entry name" value="Immunoglobulins"/>
    <property type="match status" value="1"/>
</dbReference>
<dbReference type="InterPro" id="IPR048650">
    <property type="entry name" value="ISOA1-3-like_C"/>
</dbReference>
<dbReference type="InterPro" id="IPR044505">
    <property type="entry name" value="GlgX_Isoamylase_N_E_set"/>
</dbReference>
<evidence type="ECO:0000259" key="5">
    <source>
        <dbReference type="SMART" id="SM00642"/>
    </source>
</evidence>
<sequence>MLYLKRIGNLEVFRGSPLPMGATVKGDGVNFAIFSKHATSVTLVVFASGVREPVAEIPLHPCFNKTGDVWHVFVRGVGVQTRYGYRMERDVDDMYPIHRYNPDNILLDPYATALTGASTWGKIYKRRGDDPGEAFANTRRCLVIEDDYDWEYDKPLEIPLRDSIIYEMHVRGFTAHQSSAVSAPGTYAGIIEKIPYLKELGVTAVELLPIAEFEEMDSDRIDPSTGQRLKNFWGYQPISFFAPKASYAADSKNGGQLREFKNMVRKMHEANIEVILDVVFNHTAEGNEMGPSFSFKGIDNSTYYIVDPIDGHYHNYSGCGNTLNCNHPVVRNVILDCLRFWVMEMHVDGFRFDLASILGRGRKGEVLRDPPLLERIAADPILANTKLIAEAWDAAGLYQVGTFPNWGRWAEWNGKFRDDIRRFVRGESGMVNHLTARLMGSPEMYKESNREPWHSINFVTSHDGFTLNDLVSYNGKHNDNNGEQNRDGTDENFSWDCGWKGPTNNADVNQLRRQQMKNFATLMFISHGVPMLLAGDEIARTQNGNNNAYCQDNELGWFNWDLTKTNSDIFRFFKLMIQFRKQHQLLRPDSFLDEDTTSVSWHGIKVGKPDLSNDSRSIAMLLCGEGQQGDIYMAANAYWEPLDFAVPKPFTGKRWFRFVDTAQEHPFDITEIGNEVFMNDQYNYKVWPRSVVILVSK</sequence>
<dbReference type="InterPro" id="IPR014756">
    <property type="entry name" value="Ig_E-set"/>
</dbReference>
<dbReference type="Proteomes" id="UP001196980">
    <property type="component" value="Unassembled WGS sequence"/>
</dbReference>
<dbReference type="Gene3D" id="3.20.20.80">
    <property type="entry name" value="Glycosidases"/>
    <property type="match status" value="1"/>
</dbReference>
<dbReference type="RefSeq" id="WP_218252978.1">
    <property type="nucleotide sequence ID" value="NZ_JABXWD010000242.1"/>
</dbReference>
<dbReference type="EMBL" id="JABXWD010000242">
    <property type="protein sequence ID" value="MBV6342359.1"/>
    <property type="molecule type" value="Genomic_DNA"/>
</dbReference>
<dbReference type="PANTHER" id="PTHR43002">
    <property type="entry name" value="GLYCOGEN DEBRANCHING ENZYME"/>
    <property type="match status" value="1"/>
</dbReference>
<reference evidence="6 7" key="1">
    <citation type="journal article" date="2020" name="J Geophys Res Biogeosci">
        <title>Magnetotaxis as an Adaptation to Enable Bacterial Shuttling of Microbial Sulfur and Sulfur Cycling Across Aquatic Oxic#Anoxic Interfaces.</title>
        <authorList>
            <person name="Li J."/>
            <person name="Liu P."/>
            <person name="Wang J."/>
            <person name="Roberts A.P."/>
            <person name="Pan Y."/>
        </authorList>
    </citation>
    <scope>NUCLEOTIDE SEQUENCE [LARGE SCALE GENOMIC DNA]</scope>
    <source>
        <strain evidence="6 7">MYR-1_YQ</strain>
    </source>
</reference>
<dbReference type="Gene3D" id="2.60.40.1180">
    <property type="entry name" value="Golgi alpha-mannosidase II"/>
    <property type="match status" value="1"/>
</dbReference>
<dbReference type="InterPro" id="IPR011837">
    <property type="entry name" value="Glycogen_debranch_GlgX"/>
</dbReference>
<feature type="domain" description="Glycosyl hydrolase family 13 catalytic" evidence="5">
    <location>
        <begin position="167"/>
        <end position="580"/>
    </location>
</feature>
<dbReference type="Pfam" id="PF00128">
    <property type="entry name" value="Alpha-amylase"/>
    <property type="match status" value="1"/>
</dbReference>
<dbReference type="InterPro" id="IPR013780">
    <property type="entry name" value="Glyco_hydro_b"/>
</dbReference>
<dbReference type="CDD" id="cd02856">
    <property type="entry name" value="E_set_GDE_Isoamylase_N"/>
    <property type="match status" value="1"/>
</dbReference>
<dbReference type="InterPro" id="IPR004193">
    <property type="entry name" value="Glyco_hydro_13_N"/>
</dbReference>
<dbReference type="CDD" id="cd11326">
    <property type="entry name" value="AmyAc_Glg_debranch"/>
    <property type="match status" value="1"/>
</dbReference>
<dbReference type="InterPro" id="IPR006047">
    <property type="entry name" value="GH13_cat_dom"/>
</dbReference>
<dbReference type="Pfam" id="PF02922">
    <property type="entry name" value="CBM_48"/>
    <property type="match status" value="1"/>
</dbReference>
<gene>
    <name evidence="6" type="primary">glgX</name>
    <name evidence="6" type="ORF">HWQ67_12260</name>
</gene>
<keyword evidence="2" id="KW-0378">Hydrolase</keyword>
<dbReference type="Pfam" id="PF21156">
    <property type="entry name" value="ISOA1-3_C"/>
    <property type="match status" value="1"/>
</dbReference>
<evidence type="ECO:0000256" key="3">
    <source>
        <dbReference type="ARBA" id="ARBA00022946"/>
    </source>
</evidence>
<organism evidence="6 7">
    <name type="scientific">Candidatus Magnetobacterium casense</name>
    <dbReference type="NCBI Taxonomy" id="1455061"/>
    <lineage>
        <taxon>Bacteria</taxon>
        <taxon>Pseudomonadati</taxon>
        <taxon>Nitrospirota</taxon>
        <taxon>Thermodesulfovibrionia</taxon>
        <taxon>Thermodesulfovibrionales</taxon>
        <taxon>Candidatus Magnetobacteriaceae</taxon>
        <taxon>Candidatus Magnetobacterium</taxon>
    </lineage>
</organism>
<accession>A0ABS6S0I5</accession>
<comment type="similarity">
    <text evidence="1">Belongs to the glycosyl hydrolase 13 family.</text>
</comment>
<dbReference type="SMART" id="SM00642">
    <property type="entry name" value="Aamy"/>
    <property type="match status" value="1"/>
</dbReference>
<dbReference type="InterPro" id="IPR017853">
    <property type="entry name" value="GH"/>
</dbReference>
<evidence type="ECO:0000313" key="7">
    <source>
        <dbReference type="Proteomes" id="UP001196980"/>
    </source>
</evidence>
<dbReference type="InterPro" id="IPR013783">
    <property type="entry name" value="Ig-like_fold"/>
</dbReference>
<protein>
    <submittedName>
        <fullName evidence="6">Glycogen debranching protein GlgX</fullName>
    </submittedName>
</protein>
<dbReference type="SUPFAM" id="SSF51445">
    <property type="entry name" value="(Trans)glycosidases"/>
    <property type="match status" value="1"/>
</dbReference>
<keyword evidence="3" id="KW-0809">Transit peptide</keyword>
<name>A0ABS6S0I5_9BACT</name>
<evidence type="ECO:0000256" key="1">
    <source>
        <dbReference type="ARBA" id="ARBA00008061"/>
    </source>
</evidence>
<evidence type="ECO:0000256" key="2">
    <source>
        <dbReference type="ARBA" id="ARBA00022801"/>
    </source>
</evidence>
<comment type="caution">
    <text evidence="6">The sequence shown here is derived from an EMBL/GenBank/DDBJ whole genome shotgun (WGS) entry which is preliminary data.</text>
</comment>
<dbReference type="NCBIfam" id="TIGR02100">
    <property type="entry name" value="glgX_debranch"/>
    <property type="match status" value="1"/>
</dbReference>
<proteinExistence type="inferred from homology"/>
<keyword evidence="7" id="KW-1185">Reference proteome</keyword>